<reference evidence="2" key="1">
    <citation type="submission" date="2023-03" db="EMBL/GenBank/DDBJ databases">
        <title>Massive genome expansion in bonnet fungi (Mycena s.s.) driven by repeated elements and novel gene families across ecological guilds.</title>
        <authorList>
            <consortium name="Lawrence Berkeley National Laboratory"/>
            <person name="Harder C.B."/>
            <person name="Miyauchi S."/>
            <person name="Viragh M."/>
            <person name="Kuo A."/>
            <person name="Thoen E."/>
            <person name="Andreopoulos B."/>
            <person name="Lu D."/>
            <person name="Skrede I."/>
            <person name="Drula E."/>
            <person name="Henrissat B."/>
            <person name="Morin E."/>
            <person name="Kohler A."/>
            <person name="Barry K."/>
            <person name="LaButti K."/>
            <person name="Morin E."/>
            <person name="Salamov A."/>
            <person name="Lipzen A."/>
            <person name="Mereny Z."/>
            <person name="Hegedus B."/>
            <person name="Baldrian P."/>
            <person name="Stursova M."/>
            <person name="Weitz H."/>
            <person name="Taylor A."/>
            <person name="Grigoriev I.V."/>
            <person name="Nagy L.G."/>
            <person name="Martin F."/>
            <person name="Kauserud H."/>
        </authorList>
    </citation>
    <scope>NUCLEOTIDE SEQUENCE</scope>
    <source>
        <strain evidence="2">CBHHK002</strain>
    </source>
</reference>
<feature type="compositionally biased region" description="Basic and acidic residues" evidence="1">
    <location>
        <begin position="284"/>
        <end position="307"/>
    </location>
</feature>
<name>A0AAD7AB65_9AGAR</name>
<dbReference type="Proteomes" id="UP001218218">
    <property type="component" value="Unassembled WGS sequence"/>
</dbReference>
<evidence type="ECO:0000313" key="3">
    <source>
        <dbReference type="Proteomes" id="UP001218218"/>
    </source>
</evidence>
<evidence type="ECO:0000313" key="2">
    <source>
        <dbReference type="EMBL" id="KAJ7354131.1"/>
    </source>
</evidence>
<comment type="caution">
    <text evidence="2">The sequence shown here is derived from an EMBL/GenBank/DDBJ whole genome shotgun (WGS) entry which is preliminary data.</text>
</comment>
<feature type="region of interest" description="Disordered" evidence="1">
    <location>
        <begin position="273"/>
        <end position="307"/>
    </location>
</feature>
<accession>A0AAD7AB65</accession>
<organism evidence="2 3">
    <name type="scientific">Mycena albidolilacea</name>
    <dbReference type="NCBI Taxonomy" id="1033008"/>
    <lineage>
        <taxon>Eukaryota</taxon>
        <taxon>Fungi</taxon>
        <taxon>Dikarya</taxon>
        <taxon>Basidiomycota</taxon>
        <taxon>Agaricomycotina</taxon>
        <taxon>Agaricomycetes</taxon>
        <taxon>Agaricomycetidae</taxon>
        <taxon>Agaricales</taxon>
        <taxon>Marasmiineae</taxon>
        <taxon>Mycenaceae</taxon>
        <taxon>Mycena</taxon>
    </lineage>
</organism>
<keyword evidence="3" id="KW-1185">Reference proteome</keyword>
<sequence>MAIPSIQHANCGISLAGDQMITPLASQAGCQPRSAHQFRDEQLDQQSPSDLWPENSILDYKCFCQKKLQDLRMYTPNPHYVPPSARLSLPSRPRTALTRLHGPRQTESSRRRNVVPVQNTQFPEHIWGYSLTETSKIVHIAISGFGSDHRVPVMAIPKQAARLHQTPRCGHVSASPAVHIMTHGPPLAQQYLYGSKKCTTKADRAAKTACARAAKDAAGPSISAMDVDDDKENTRNPFLDQISHLKTALAISEQERERQMGLKRKLYDKQRYWEKDAKKKHPKLKEAQETVRDQEKTIRPRGTRDSK</sequence>
<dbReference type="AlphaFoldDB" id="A0AAD7AB65"/>
<evidence type="ECO:0000256" key="1">
    <source>
        <dbReference type="SAM" id="MobiDB-lite"/>
    </source>
</evidence>
<dbReference type="EMBL" id="JARIHO010000010">
    <property type="protein sequence ID" value="KAJ7354131.1"/>
    <property type="molecule type" value="Genomic_DNA"/>
</dbReference>
<gene>
    <name evidence="2" type="ORF">DFH08DRAFT_804056</name>
</gene>
<protein>
    <submittedName>
        <fullName evidence="2">Uncharacterized protein</fullName>
    </submittedName>
</protein>
<proteinExistence type="predicted"/>